<evidence type="ECO:0000256" key="1">
    <source>
        <dbReference type="ARBA" id="ARBA00004236"/>
    </source>
</evidence>
<feature type="transmembrane region" description="Helical" evidence="8">
    <location>
        <begin position="58"/>
        <end position="78"/>
    </location>
</feature>
<dbReference type="GO" id="GO:0005886">
    <property type="term" value="C:plasma membrane"/>
    <property type="evidence" value="ECO:0007669"/>
    <property type="project" value="UniProtKB-SubCell"/>
</dbReference>
<evidence type="ECO:0000256" key="2">
    <source>
        <dbReference type="ARBA" id="ARBA00022475"/>
    </source>
</evidence>
<dbReference type="AlphaFoldDB" id="A0A646KPC0"/>
<feature type="transmembrane region" description="Helical" evidence="8">
    <location>
        <begin position="32"/>
        <end position="52"/>
    </location>
</feature>
<keyword evidence="11" id="KW-1185">Reference proteome</keyword>
<evidence type="ECO:0000256" key="5">
    <source>
        <dbReference type="ARBA" id="ARBA00022989"/>
    </source>
</evidence>
<dbReference type="Proteomes" id="UP000419138">
    <property type="component" value="Unassembled WGS sequence"/>
</dbReference>
<keyword evidence="2" id="KW-1003">Cell membrane</keyword>
<dbReference type="Pfam" id="PF18967">
    <property type="entry name" value="PycTM"/>
    <property type="match status" value="1"/>
</dbReference>
<reference evidence="10 11" key="1">
    <citation type="submission" date="2019-05" db="EMBL/GenBank/DDBJ databases">
        <title>Comparative genomics and metabolomics analyses of clavulanic acid producing Streptomyces species provides insight into specialized metabolism and evolution of beta-lactam biosynthetic gene clusters.</title>
        <authorList>
            <person name="Moore M.A."/>
            <person name="Cruz-Morales P."/>
            <person name="Barona Gomez F."/>
            <person name="Kapil T."/>
        </authorList>
    </citation>
    <scope>NUCLEOTIDE SEQUENCE [LARGE SCALE GENOMIC DNA]</scope>
    <source>
        <strain evidence="10 11">NRRL 5741</strain>
    </source>
</reference>
<evidence type="ECO:0000313" key="10">
    <source>
        <dbReference type="EMBL" id="MQT02836.1"/>
    </source>
</evidence>
<protein>
    <submittedName>
        <fullName evidence="10">Integral membrane plasmid transfer protein</fullName>
    </submittedName>
</protein>
<proteinExistence type="predicted"/>
<evidence type="ECO:0000259" key="9">
    <source>
        <dbReference type="Pfam" id="PF18967"/>
    </source>
</evidence>
<dbReference type="InterPro" id="IPR043760">
    <property type="entry name" value="PycTM_dom"/>
</dbReference>
<dbReference type="EMBL" id="VCLA01000157">
    <property type="protein sequence ID" value="MQT02836.1"/>
    <property type="molecule type" value="Genomic_DNA"/>
</dbReference>
<comment type="caution">
    <text evidence="10">The sequence shown here is derived from an EMBL/GenBank/DDBJ whole genome shotgun (WGS) entry which is preliminary data.</text>
</comment>
<evidence type="ECO:0000256" key="6">
    <source>
        <dbReference type="ARBA" id="ARBA00023118"/>
    </source>
</evidence>
<sequence length="151" mass="15804">MATTIPTVDKNLDAARAAVVAEIARTDSKASLLLAFDGVLIAGLIGLADKSLPTPVKIFGTLAVLALGIAVVLLLLVVRPCLSGADRASFPFWATLDEDQIRARMQTDTRPASIRVLSVIALAKFTRLRRAIDLSLTALALLALAAASTLA</sequence>
<feature type="transmembrane region" description="Helical" evidence="8">
    <location>
        <begin position="131"/>
        <end position="150"/>
    </location>
</feature>
<organism evidence="10 11">
    <name type="scientific">Streptomyces jumonjinensis</name>
    <dbReference type="NCBI Taxonomy" id="1945"/>
    <lineage>
        <taxon>Bacteria</taxon>
        <taxon>Bacillati</taxon>
        <taxon>Actinomycetota</taxon>
        <taxon>Actinomycetes</taxon>
        <taxon>Kitasatosporales</taxon>
        <taxon>Streptomycetaceae</taxon>
        <taxon>Streptomyces</taxon>
    </lineage>
</organism>
<gene>
    <name evidence="10" type="ORF">FF041_22390</name>
</gene>
<keyword evidence="3 8" id="KW-0812">Transmembrane</keyword>
<dbReference type="RefSeq" id="WP_153524406.1">
    <property type="nucleotide sequence ID" value="NZ_JBEPDZ010000038.1"/>
</dbReference>
<evidence type="ECO:0000256" key="8">
    <source>
        <dbReference type="SAM" id="Phobius"/>
    </source>
</evidence>
<evidence type="ECO:0000256" key="7">
    <source>
        <dbReference type="ARBA" id="ARBA00023136"/>
    </source>
</evidence>
<keyword evidence="7 8" id="KW-0472">Membrane</keyword>
<keyword evidence="4" id="KW-0547">Nucleotide-binding</keyword>
<evidence type="ECO:0000256" key="4">
    <source>
        <dbReference type="ARBA" id="ARBA00022741"/>
    </source>
</evidence>
<name>A0A646KPC0_STRJU</name>
<evidence type="ECO:0000256" key="3">
    <source>
        <dbReference type="ARBA" id="ARBA00022692"/>
    </source>
</evidence>
<dbReference type="OrthoDB" id="4243716at2"/>
<keyword evidence="5 8" id="KW-1133">Transmembrane helix</keyword>
<dbReference type="GO" id="GO:0000166">
    <property type="term" value="F:nucleotide binding"/>
    <property type="evidence" value="ECO:0007669"/>
    <property type="project" value="UniProtKB-KW"/>
</dbReference>
<comment type="subcellular location">
    <subcellularLocation>
        <location evidence="1">Cell membrane</location>
    </subcellularLocation>
</comment>
<evidence type="ECO:0000313" key="11">
    <source>
        <dbReference type="Proteomes" id="UP000419138"/>
    </source>
</evidence>
<keyword evidence="6" id="KW-0051">Antiviral defense</keyword>
<feature type="domain" description="Pycsar effector protein" evidence="9">
    <location>
        <begin position="12"/>
        <end position="147"/>
    </location>
</feature>
<accession>A0A646KPC0</accession>
<dbReference type="GO" id="GO:0051607">
    <property type="term" value="P:defense response to virus"/>
    <property type="evidence" value="ECO:0007669"/>
    <property type="project" value="UniProtKB-KW"/>
</dbReference>